<dbReference type="InParanoid" id="A0A0D1X8K2"/>
<dbReference type="GeneID" id="27317792"/>
<gene>
    <name evidence="1" type="ORF">PV09_09819</name>
</gene>
<reference evidence="1 2" key="1">
    <citation type="submission" date="2015-01" db="EMBL/GenBank/DDBJ databases">
        <title>The Genome Sequence of Ochroconis gallopava CBS43764.</title>
        <authorList>
            <consortium name="The Broad Institute Genomics Platform"/>
            <person name="Cuomo C."/>
            <person name="de Hoog S."/>
            <person name="Gorbushina A."/>
            <person name="Stielow B."/>
            <person name="Teixiera M."/>
            <person name="Abouelleil A."/>
            <person name="Chapman S.B."/>
            <person name="Priest M."/>
            <person name="Young S.K."/>
            <person name="Wortman J."/>
            <person name="Nusbaum C."/>
            <person name="Birren B."/>
        </authorList>
    </citation>
    <scope>NUCLEOTIDE SEQUENCE [LARGE SCALE GENOMIC DNA]</scope>
    <source>
        <strain evidence="1 2">CBS 43764</strain>
    </source>
</reference>
<dbReference type="EMBL" id="KN847748">
    <property type="protein sequence ID" value="KIV98340.1"/>
    <property type="molecule type" value="Genomic_DNA"/>
</dbReference>
<dbReference type="HOGENOM" id="CLU_1556460_0_0_1"/>
<proteinExistence type="predicted"/>
<protein>
    <submittedName>
        <fullName evidence="1">Uncharacterized protein</fullName>
    </submittedName>
</protein>
<dbReference type="Proteomes" id="UP000053259">
    <property type="component" value="Unassembled WGS sequence"/>
</dbReference>
<organism evidence="1 2">
    <name type="scientific">Verruconis gallopava</name>
    <dbReference type="NCBI Taxonomy" id="253628"/>
    <lineage>
        <taxon>Eukaryota</taxon>
        <taxon>Fungi</taxon>
        <taxon>Dikarya</taxon>
        <taxon>Ascomycota</taxon>
        <taxon>Pezizomycotina</taxon>
        <taxon>Dothideomycetes</taxon>
        <taxon>Pleosporomycetidae</taxon>
        <taxon>Venturiales</taxon>
        <taxon>Sympoventuriaceae</taxon>
        <taxon>Verruconis</taxon>
    </lineage>
</organism>
<name>A0A0D1X8K2_9PEZI</name>
<dbReference type="AlphaFoldDB" id="A0A0D1X8K2"/>
<keyword evidence="2" id="KW-1185">Reference proteome</keyword>
<accession>A0A0D1X8K2</accession>
<dbReference type="VEuPathDB" id="FungiDB:PV09_09819"/>
<dbReference type="RefSeq" id="XP_016208210.1">
    <property type="nucleotide sequence ID" value="XM_016363963.1"/>
</dbReference>
<evidence type="ECO:0000313" key="1">
    <source>
        <dbReference type="EMBL" id="KIV98340.1"/>
    </source>
</evidence>
<evidence type="ECO:0000313" key="2">
    <source>
        <dbReference type="Proteomes" id="UP000053259"/>
    </source>
</evidence>
<sequence>MGSLSAWLTEISDRAVDILTLFHSDCSGAYCELINDILINSWKLMLYNGAIPEDKINEAVSGWIKALKDIGEYKELSFKVEDLIYYTKETLMKHTECVNIPALLEVTLTTLGGTKFQYIGENSIGHNIESYCEIRLSPWLTACGYVDKDRAYWGYKWNNIAAQDLMSFSAST</sequence>